<keyword evidence="2" id="KW-1003">Cell membrane</keyword>
<feature type="transmembrane region" description="Helical" evidence="6">
    <location>
        <begin position="225"/>
        <end position="243"/>
    </location>
</feature>
<keyword evidence="3 6" id="KW-0812">Transmembrane</keyword>
<proteinExistence type="predicted"/>
<organism evidence="8">
    <name type="scientific">Paenibacillus sp. BIHB 4019</name>
    <dbReference type="NCBI Taxonomy" id="1870819"/>
    <lineage>
        <taxon>Bacteria</taxon>
        <taxon>Bacillati</taxon>
        <taxon>Bacillota</taxon>
        <taxon>Bacilli</taxon>
        <taxon>Bacillales</taxon>
        <taxon>Paenibacillaceae</taxon>
        <taxon>Paenibacillus</taxon>
    </lineage>
</organism>
<dbReference type="AlphaFoldDB" id="A0A1B2DSU3"/>
<dbReference type="Pfam" id="PF00482">
    <property type="entry name" value="T2SSF"/>
    <property type="match status" value="1"/>
</dbReference>
<evidence type="ECO:0000256" key="3">
    <source>
        <dbReference type="ARBA" id="ARBA00022692"/>
    </source>
</evidence>
<evidence type="ECO:0000259" key="7">
    <source>
        <dbReference type="Pfam" id="PF00482"/>
    </source>
</evidence>
<evidence type="ECO:0000256" key="2">
    <source>
        <dbReference type="ARBA" id="ARBA00022475"/>
    </source>
</evidence>
<keyword evidence="5 6" id="KW-0472">Membrane</keyword>
<dbReference type="InterPro" id="IPR018076">
    <property type="entry name" value="T2SS_GspF_dom"/>
</dbReference>
<dbReference type="PANTHER" id="PTHR35007:SF1">
    <property type="entry name" value="PILUS ASSEMBLY PROTEIN"/>
    <property type="match status" value="1"/>
</dbReference>
<dbReference type="EMBL" id="CP016808">
    <property type="protein sequence ID" value="ANY70784.1"/>
    <property type="molecule type" value="Genomic_DNA"/>
</dbReference>
<sequence>MLTRVLFWCGLELQSGKGEEGNGSNTSWQPAKTGYLTNYDRYVLSYREFAVAAIIGYAAFFIALYTVYHSLLVCLSAAGFGFCAPRYYKASLISRRKERLKLQFKEALYSLTSCLAAGRSVENAFIATLDDLKLLYPDPRTELLLEFQIVKHRLEHAEPLEQALRSLAVRSHVEDIVQFVDVFAACKRSGGDLVEVMKRTAQTIGEKLEIQQDIMVLLAQKRFEARIMMAIPFIFLGFLNLMAPDYMAPLYGGMGYLLLTIGLGALLVCFWFIHKIMSIRV</sequence>
<name>A0A1B2DSU3_9BACL</name>
<gene>
    <name evidence="8" type="ORF">BBD42_16805</name>
</gene>
<feature type="transmembrane region" description="Helical" evidence="6">
    <location>
        <begin position="255"/>
        <end position="273"/>
    </location>
</feature>
<feature type="transmembrane region" description="Helical" evidence="6">
    <location>
        <begin position="46"/>
        <end position="64"/>
    </location>
</feature>
<evidence type="ECO:0000256" key="5">
    <source>
        <dbReference type="ARBA" id="ARBA00023136"/>
    </source>
</evidence>
<dbReference type="GO" id="GO:0005886">
    <property type="term" value="C:plasma membrane"/>
    <property type="evidence" value="ECO:0007669"/>
    <property type="project" value="UniProtKB-SubCell"/>
</dbReference>
<keyword evidence="4 6" id="KW-1133">Transmembrane helix</keyword>
<evidence type="ECO:0000313" key="8">
    <source>
        <dbReference type="EMBL" id="ANY70784.1"/>
    </source>
</evidence>
<protein>
    <submittedName>
        <fullName evidence="8">Pilus assembly protein TadB</fullName>
    </submittedName>
</protein>
<feature type="transmembrane region" description="Helical" evidence="6">
    <location>
        <begin position="70"/>
        <end position="88"/>
    </location>
</feature>
<evidence type="ECO:0000256" key="6">
    <source>
        <dbReference type="SAM" id="Phobius"/>
    </source>
</evidence>
<dbReference type="PANTHER" id="PTHR35007">
    <property type="entry name" value="INTEGRAL MEMBRANE PROTEIN-RELATED"/>
    <property type="match status" value="1"/>
</dbReference>
<comment type="subcellular location">
    <subcellularLocation>
        <location evidence="1">Cell membrane</location>
        <topology evidence="1">Multi-pass membrane protein</topology>
    </subcellularLocation>
</comment>
<evidence type="ECO:0000256" key="1">
    <source>
        <dbReference type="ARBA" id="ARBA00004651"/>
    </source>
</evidence>
<accession>A0A1B2DSU3</accession>
<evidence type="ECO:0000256" key="4">
    <source>
        <dbReference type="ARBA" id="ARBA00022989"/>
    </source>
</evidence>
<feature type="domain" description="Type II secretion system protein GspF" evidence="7">
    <location>
        <begin position="109"/>
        <end position="239"/>
    </location>
</feature>
<reference evidence="8" key="1">
    <citation type="submission" date="2016-08" db="EMBL/GenBank/DDBJ databases">
        <title>Complete Genome Seqeunce of Paenibacillus sp. BIHB 4019 from tea rhizoplane.</title>
        <authorList>
            <person name="Thakur R."/>
            <person name="Swarnkar M.K."/>
            <person name="Gulati A."/>
        </authorList>
    </citation>
    <scope>NUCLEOTIDE SEQUENCE [LARGE SCALE GENOMIC DNA]</scope>
    <source>
        <strain evidence="8">BIHB4019</strain>
    </source>
</reference>